<reference evidence="2 3" key="1">
    <citation type="submission" date="2020-03" db="EMBL/GenBank/DDBJ databases">
        <title>Two novel Motilibacter sp.</title>
        <authorList>
            <person name="Liu S."/>
        </authorList>
    </citation>
    <scope>NUCLEOTIDE SEQUENCE [LARGE SCALE GENOMIC DNA]</scope>
    <source>
        <strain evidence="2 3">E257</strain>
    </source>
</reference>
<feature type="region of interest" description="Disordered" evidence="1">
    <location>
        <begin position="1"/>
        <end position="28"/>
    </location>
</feature>
<sequence>MSRRSSYATAATGVEVGEEGIRSPSGEVHAWVPGTNSTVCGLQLSRSQLTRLSHVPFVEALPESGGSADFVADVCPRCRAAVLGRSSGGRSWQRVSPRP</sequence>
<gene>
    <name evidence="2" type="ORF">G9H71_17770</name>
</gene>
<keyword evidence="3" id="KW-1185">Reference proteome</keyword>
<dbReference type="RefSeq" id="WP_166284132.1">
    <property type="nucleotide sequence ID" value="NZ_JAANNP010000042.1"/>
</dbReference>
<dbReference type="Proteomes" id="UP000800981">
    <property type="component" value="Unassembled WGS sequence"/>
</dbReference>
<dbReference type="EMBL" id="JAANNP010000042">
    <property type="protein sequence ID" value="NHC15633.1"/>
    <property type="molecule type" value="Genomic_DNA"/>
</dbReference>
<comment type="caution">
    <text evidence="2">The sequence shown here is derived from an EMBL/GenBank/DDBJ whole genome shotgun (WGS) entry which is preliminary data.</text>
</comment>
<organism evidence="2 3">
    <name type="scientific">Motilibacter deserti</name>
    <dbReference type="NCBI Taxonomy" id="2714956"/>
    <lineage>
        <taxon>Bacteria</taxon>
        <taxon>Bacillati</taxon>
        <taxon>Actinomycetota</taxon>
        <taxon>Actinomycetes</taxon>
        <taxon>Motilibacterales</taxon>
        <taxon>Motilibacteraceae</taxon>
        <taxon>Motilibacter</taxon>
    </lineage>
</organism>
<proteinExistence type="predicted"/>
<name>A0ABX0H2H4_9ACTN</name>
<accession>A0ABX0H2H4</accession>
<evidence type="ECO:0000313" key="2">
    <source>
        <dbReference type="EMBL" id="NHC15633.1"/>
    </source>
</evidence>
<protein>
    <submittedName>
        <fullName evidence="2">Uncharacterized protein</fullName>
    </submittedName>
</protein>
<evidence type="ECO:0000256" key="1">
    <source>
        <dbReference type="SAM" id="MobiDB-lite"/>
    </source>
</evidence>
<evidence type="ECO:0000313" key="3">
    <source>
        <dbReference type="Proteomes" id="UP000800981"/>
    </source>
</evidence>